<dbReference type="InterPro" id="IPR020471">
    <property type="entry name" value="AKR"/>
</dbReference>
<dbReference type="GO" id="GO:0010349">
    <property type="term" value="F:L-galactose dehydrogenase activity"/>
    <property type="evidence" value="ECO:0007669"/>
    <property type="project" value="InterPro"/>
</dbReference>
<reference evidence="2 3" key="1">
    <citation type="submission" date="2023-10" db="EMBL/GenBank/DDBJ databases">
        <title>Rubellicoccus peritrichatus gen. nov., sp. nov., isolated from an algae of coral reef tank.</title>
        <authorList>
            <person name="Luo J."/>
        </authorList>
    </citation>
    <scope>NUCLEOTIDE SEQUENCE [LARGE SCALE GENOMIC DNA]</scope>
    <source>
        <strain evidence="2 3">CR14</strain>
    </source>
</reference>
<dbReference type="SUPFAM" id="SSF51430">
    <property type="entry name" value="NAD(P)-linked oxidoreductase"/>
    <property type="match status" value="1"/>
</dbReference>
<dbReference type="KEGG" id="puo:RZN69_16695"/>
<dbReference type="EMBL" id="CP136920">
    <property type="protein sequence ID" value="WOO40259.1"/>
    <property type="molecule type" value="Genomic_DNA"/>
</dbReference>
<protein>
    <submittedName>
        <fullName evidence="2">Aldo/keto reductase</fullName>
    </submittedName>
</protein>
<dbReference type="GO" id="GO:0005829">
    <property type="term" value="C:cytosol"/>
    <property type="evidence" value="ECO:0007669"/>
    <property type="project" value="TreeGrafter"/>
</dbReference>
<dbReference type="Proteomes" id="UP001304300">
    <property type="component" value="Chromosome"/>
</dbReference>
<dbReference type="Pfam" id="PF00248">
    <property type="entry name" value="Aldo_ket_red"/>
    <property type="match status" value="1"/>
</dbReference>
<feature type="domain" description="NADP-dependent oxidoreductase" evidence="1">
    <location>
        <begin position="16"/>
        <end position="294"/>
    </location>
</feature>
<dbReference type="InterPro" id="IPR036812">
    <property type="entry name" value="NAD(P)_OxRdtase_dom_sf"/>
</dbReference>
<dbReference type="Gene3D" id="3.20.20.100">
    <property type="entry name" value="NADP-dependent oxidoreductase domain"/>
    <property type="match status" value="1"/>
</dbReference>
<accession>A0AAQ3L691</accession>
<sequence length="315" mass="34977">MKYRKLGNTDMDVSVLSYGASPLGSVFREVRIEDCIETVRTVLDGGINLLDVSPAYGETLAEKNLGISLKGIARDRYYLATKVGSYRPSADDYDYSAARTRQSVHDSLERLGTDYLDIVHCHDIEYADHNVIVEETLPALQALKEEGKLRYIGITGLPLKIFPSILDRVDKGVVSAILSFCRYELNDTALADMLPYLKEKEVGVINASPVGMGLLTERGAPDWHPASDEIKEGCRKAVEYCMERGESIAKLAVQFACAHPDIPTTLVGSANPENMRNNIAWVDEPINEELLAGVMEVLKPIHNNYFTRGRPEHCE</sequence>
<dbReference type="PANTHER" id="PTHR42686">
    <property type="entry name" value="GH17980P-RELATED"/>
    <property type="match status" value="1"/>
</dbReference>
<evidence type="ECO:0000259" key="1">
    <source>
        <dbReference type="Pfam" id="PF00248"/>
    </source>
</evidence>
<dbReference type="InterPro" id="IPR044479">
    <property type="entry name" value="LGALDH-like"/>
</dbReference>
<dbReference type="InterPro" id="IPR023210">
    <property type="entry name" value="NADP_OxRdtase_dom"/>
</dbReference>
<organism evidence="2 3">
    <name type="scientific">Rubellicoccus peritrichatus</name>
    <dbReference type="NCBI Taxonomy" id="3080537"/>
    <lineage>
        <taxon>Bacteria</taxon>
        <taxon>Pseudomonadati</taxon>
        <taxon>Verrucomicrobiota</taxon>
        <taxon>Opitutia</taxon>
        <taxon>Puniceicoccales</taxon>
        <taxon>Cerasicoccaceae</taxon>
        <taxon>Rubellicoccus</taxon>
    </lineage>
</organism>
<dbReference type="CDD" id="cd19163">
    <property type="entry name" value="AKR_galDH"/>
    <property type="match status" value="1"/>
</dbReference>
<gene>
    <name evidence="2" type="ORF">RZN69_16695</name>
</gene>
<dbReference type="PANTHER" id="PTHR42686:SF1">
    <property type="entry name" value="GH17980P-RELATED"/>
    <property type="match status" value="1"/>
</dbReference>
<dbReference type="RefSeq" id="WP_317832417.1">
    <property type="nucleotide sequence ID" value="NZ_CP136920.1"/>
</dbReference>
<keyword evidence="3" id="KW-1185">Reference proteome</keyword>
<dbReference type="AlphaFoldDB" id="A0AAQ3L691"/>
<dbReference type="FunFam" id="3.20.20.100:FF:000011">
    <property type="entry name" value="Aldo/keto reductase"/>
    <property type="match status" value="1"/>
</dbReference>
<evidence type="ECO:0000313" key="3">
    <source>
        <dbReference type="Proteomes" id="UP001304300"/>
    </source>
</evidence>
<name>A0AAQ3L691_9BACT</name>
<evidence type="ECO:0000313" key="2">
    <source>
        <dbReference type="EMBL" id="WOO40259.1"/>
    </source>
</evidence>
<proteinExistence type="predicted"/>